<accession>A0A6L3V416</accession>
<keyword evidence="2" id="KW-1185">Reference proteome</keyword>
<dbReference type="SUPFAM" id="SSF160104">
    <property type="entry name" value="Acetoacetate decarboxylase-like"/>
    <property type="match status" value="1"/>
</dbReference>
<evidence type="ECO:0000313" key="2">
    <source>
        <dbReference type="Proteomes" id="UP000481030"/>
    </source>
</evidence>
<dbReference type="AlphaFoldDB" id="A0A6L3V416"/>
<dbReference type="Proteomes" id="UP000481030">
    <property type="component" value="Unassembled WGS sequence"/>
</dbReference>
<dbReference type="InterPro" id="IPR018644">
    <property type="entry name" value="DUF2071"/>
</dbReference>
<gene>
    <name evidence="1" type="ORF">F7731_13500</name>
</gene>
<organism evidence="1 2">
    <name type="scientific">Cytobacillus depressus</name>
    <dbReference type="NCBI Taxonomy" id="1602942"/>
    <lineage>
        <taxon>Bacteria</taxon>
        <taxon>Bacillati</taxon>
        <taxon>Bacillota</taxon>
        <taxon>Bacilli</taxon>
        <taxon>Bacillales</taxon>
        <taxon>Bacillaceae</taxon>
        <taxon>Cytobacillus</taxon>
    </lineage>
</organism>
<sequence>MKLMKDFGHRPWQLPSKHWIMRQTWSNLFFTHWPIAPEILRPYIPQSLQIDTFNRYAWVGIILFVMEGIYPRGLNYKSILPSFPEINVRTYVQCDDKPGIYFLSIDVGDWASYTIAKRWFRLPYFSSHVSFQKEDQTFQFGSKRKGNSNSPITFNGKYIPLPKIFYPKKGTLDHWLTERYCLYSKDQRGNLYCGEIHHRPWPLQYAESEIHMNTLLSPFNIDLNEVKPISHYSKGVDSLIWNIKKVPSNTFVIT</sequence>
<dbReference type="InterPro" id="IPR023375">
    <property type="entry name" value="ADC_dom_sf"/>
</dbReference>
<dbReference type="PANTHER" id="PTHR39186:SF1">
    <property type="entry name" value="DUF2071 DOMAIN-CONTAINING PROTEIN"/>
    <property type="match status" value="1"/>
</dbReference>
<evidence type="ECO:0000313" key="1">
    <source>
        <dbReference type="EMBL" id="KAB2334776.1"/>
    </source>
</evidence>
<proteinExistence type="predicted"/>
<dbReference type="Pfam" id="PF09844">
    <property type="entry name" value="DUF2071"/>
    <property type="match status" value="1"/>
</dbReference>
<comment type="caution">
    <text evidence="1">The sequence shown here is derived from an EMBL/GenBank/DDBJ whole genome shotgun (WGS) entry which is preliminary data.</text>
</comment>
<reference evidence="1 2" key="1">
    <citation type="journal article" date="2016" name="Antonie Van Leeuwenhoek">
        <title>Bacillus depressus sp. nov., isolated from soil of a sunflower field.</title>
        <authorList>
            <person name="Wei X."/>
            <person name="Xin D."/>
            <person name="Xin Y."/>
            <person name="Zhang H."/>
            <person name="Wang T."/>
            <person name="Zhang J."/>
        </authorList>
    </citation>
    <scope>NUCLEOTIDE SEQUENCE [LARGE SCALE GENOMIC DNA]</scope>
    <source>
        <strain evidence="1 2">BZ1</strain>
    </source>
</reference>
<dbReference type="OrthoDB" id="150993at2"/>
<protein>
    <submittedName>
        <fullName evidence="1">DUF2071 domain-containing protein</fullName>
    </submittedName>
</protein>
<dbReference type="EMBL" id="WBOS01000005">
    <property type="protein sequence ID" value="KAB2334776.1"/>
    <property type="molecule type" value="Genomic_DNA"/>
</dbReference>
<dbReference type="PANTHER" id="PTHR39186">
    <property type="entry name" value="DUF2071 FAMILY PROTEIN"/>
    <property type="match status" value="1"/>
</dbReference>
<name>A0A6L3V416_9BACI</name>
<dbReference type="RefSeq" id="WP_151535314.1">
    <property type="nucleotide sequence ID" value="NZ_WBOS01000005.1"/>
</dbReference>